<reference evidence="8 9" key="1">
    <citation type="submission" date="2019-07" db="EMBL/GenBank/DDBJ databases">
        <title>Genomic Encyclopedia of Archaeal and Bacterial Type Strains, Phase II (KMG-II): from individual species to whole genera.</title>
        <authorList>
            <person name="Goeker M."/>
        </authorList>
    </citation>
    <scope>NUCLEOTIDE SEQUENCE [LARGE SCALE GENOMIC DNA]</scope>
    <source>
        <strain evidence="8 9">ATCC BAA-1139</strain>
    </source>
</reference>
<sequence>MNVSNKIFFDALVRFLGSLKLSFVLLLLLGALAAQKAIMAQKAIDMEDEPWFLTALNTLGGISPEAVSTLLMVVLGLFVINLLLSSVKMVKKVRGRQEAFKRLKTAREISRLADHAVITVTGDPSDRLIAFFAGRGLKVTGEQGPEGIRLHAGKRQAGLWGGFFFHLTFMIVLVGALLSTLTRYAGYIALSPGDIFVEKRSGYMRVTDRPLLFGRDRLFRLRLDNIDVSYWKPGLAKQRANIVTLFAADGTDLGRQRMEINHPLHVDGVTVYQGTRQGFVADLHVTDRAGTTVKARARFRFPEQPGERMTSSITLPGTEVTLLMELFTEKIREIQGLERFFPNHIATLIKVSSVERGAPVFRGVVFRGTALSFEGLTVGFDDLKPYSSFVVKRDYGVPVIFASFISLLLGLIVAYYWVPENWWAACERNEEEGYRITIGAVTERYSETFAERFAEQVEALQSEVRKT</sequence>
<evidence type="ECO:0000313" key="8">
    <source>
        <dbReference type="EMBL" id="TWJ14297.1"/>
    </source>
</evidence>
<accession>A0A562V986</accession>
<evidence type="ECO:0000256" key="4">
    <source>
        <dbReference type="ARBA" id="ARBA00022989"/>
    </source>
</evidence>
<evidence type="ECO:0000313" key="9">
    <source>
        <dbReference type="Proteomes" id="UP000319449"/>
    </source>
</evidence>
<dbReference type="GO" id="GO:0016020">
    <property type="term" value="C:membrane"/>
    <property type="evidence" value="ECO:0007669"/>
    <property type="project" value="UniProtKB-SubCell"/>
</dbReference>
<evidence type="ECO:0000256" key="6">
    <source>
        <dbReference type="SAM" id="Phobius"/>
    </source>
</evidence>
<feature type="transmembrane region" description="Helical" evidence="6">
    <location>
        <begin position="66"/>
        <end position="84"/>
    </location>
</feature>
<comment type="subcellular location">
    <subcellularLocation>
        <location evidence="1">Membrane</location>
        <topology evidence="1">Multi-pass membrane protein</topology>
    </subcellularLocation>
</comment>
<proteinExistence type="predicted"/>
<comment type="caution">
    <text evidence="8">The sequence shown here is derived from an EMBL/GenBank/DDBJ whole genome shotgun (WGS) entry which is preliminary data.</text>
</comment>
<dbReference type="Proteomes" id="UP000319449">
    <property type="component" value="Unassembled WGS sequence"/>
</dbReference>
<evidence type="ECO:0000256" key="1">
    <source>
        <dbReference type="ARBA" id="ARBA00004141"/>
    </source>
</evidence>
<keyword evidence="2 6" id="KW-0812">Transmembrane</keyword>
<evidence type="ECO:0000256" key="5">
    <source>
        <dbReference type="ARBA" id="ARBA00023136"/>
    </source>
</evidence>
<name>A0A562V986_9BACT</name>
<evidence type="ECO:0000256" key="3">
    <source>
        <dbReference type="ARBA" id="ARBA00022748"/>
    </source>
</evidence>
<feature type="domain" description="ResB-like" evidence="7">
    <location>
        <begin position="375"/>
        <end position="453"/>
    </location>
</feature>
<dbReference type="Pfam" id="PF05140">
    <property type="entry name" value="ResB"/>
    <property type="match status" value="2"/>
</dbReference>
<dbReference type="RefSeq" id="WP_170242025.1">
    <property type="nucleotide sequence ID" value="NZ_VLLN01000029.1"/>
</dbReference>
<keyword evidence="4 6" id="KW-1133">Transmembrane helix</keyword>
<dbReference type="InterPro" id="IPR023494">
    <property type="entry name" value="Cyt_c_bgen_Ccs1/CcsB/ResB"/>
</dbReference>
<protein>
    <submittedName>
        <fullName evidence="8">Cytochrome c biogenesis protein ResB</fullName>
    </submittedName>
</protein>
<evidence type="ECO:0000256" key="2">
    <source>
        <dbReference type="ARBA" id="ARBA00022692"/>
    </source>
</evidence>
<gene>
    <name evidence="8" type="ORF">JN12_03470</name>
</gene>
<dbReference type="AlphaFoldDB" id="A0A562V986"/>
<feature type="transmembrane region" description="Helical" evidence="6">
    <location>
        <begin position="157"/>
        <end position="178"/>
    </location>
</feature>
<evidence type="ECO:0000259" key="7">
    <source>
        <dbReference type="Pfam" id="PF05140"/>
    </source>
</evidence>
<keyword evidence="3" id="KW-0201">Cytochrome c-type biogenesis</keyword>
<feature type="transmembrane region" description="Helical" evidence="6">
    <location>
        <begin position="395"/>
        <end position="418"/>
    </location>
</feature>
<feature type="domain" description="ResB-like" evidence="7">
    <location>
        <begin position="72"/>
        <end position="276"/>
    </location>
</feature>
<keyword evidence="5 6" id="KW-0472">Membrane</keyword>
<dbReference type="PANTHER" id="PTHR31566">
    <property type="entry name" value="CYTOCHROME C BIOGENESIS PROTEIN CCS1, CHLOROPLASTIC"/>
    <property type="match status" value="1"/>
</dbReference>
<dbReference type="EMBL" id="VLLN01000029">
    <property type="protein sequence ID" value="TWJ14297.1"/>
    <property type="molecule type" value="Genomic_DNA"/>
</dbReference>
<dbReference type="InterPro" id="IPR007816">
    <property type="entry name" value="ResB-like_domain"/>
</dbReference>
<keyword evidence="9" id="KW-1185">Reference proteome</keyword>
<dbReference type="GO" id="GO:0017004">
    <property type="term" value="P:cytochrome complex assembly"/>
    <property type="evidence" value="ECO:0007669"/>
    <property type="project" value="UniProtKB-KW"/>
</dbReference>
<organism evidence="8 9">
    <name type="scientific">Geobacter argillaceus</name>
    <dbReference type="NCBI Taxonomy" id="345631"/>
    <lineage>
        <taxon>Bacteria</taxon>
        <taxon>Pseudomonadati</taxon>
        <taxon>Thermodesulfobacteriota</taxon>
        <taxon>Desulfuromonadia</taxon>
        <taxon>Geobacterales</taxon>
        <taxon>Geobacteraceae</taxon>
        <taxon>Geobacter</taxon>
    </lineage>
</organism>